<reference evidence="2 3" key="1">
    <citation type="journal article" date="2011" name="Stand. Genomic Sci.">
        <title>High quality draft genome sequence of Segniliparus rugosus CDC 945(T)= (ATCC BAA-974(T)).</title>
        <authorList>
            <person name="Earl A.M."/>
            <person name="Desjardins C.A."/>
            <person name="Fitzgerald M.G."/>
            <person name="Arachchi H.M."/>
            <person name="Zeng Q."/>
            <person name="Mehta T."/>
            <person name="Griggs A."/>
            <person name="Birren B.W."/>
            <person name="Toney N.C."/>
            <person name="Carr J."/>
            <person name="Posey J."/>
            <person name="Butler W.R."/>
        </authorList>
    </citation>
    <scope>NUCLEOTIDE SEQUENCE [LARGE SCALE GENOMIC DNA]</scope>
    <source>
        <strain evidence="3">ATCC BAA-974 / DSM 45345 / CCUG 50838 / CIP 108380 / JCM 13579 / CDC 945</strain>
    </source>
</reference>
<evidence type="ECO:0000313" key="2">
    <source>
        <dbReference type="EMBL" id="EFV12958.1"/>
    </source>
</evidence>
<dbReference type="HOGENOM" id="CLU_150093_0_0_11"/>
<name>E5XRU3_SEGRC</name>
<feature type="region of interest" description="Disordered" evidence="1">
    <location>
        <begin position="1"/>
        <end position="21"/>
    </location>
</feature>
<gene>
    <name evidence="2" type="ORF">HMPREF9336_02215</name>
</gene>
<accession>E5XRU3</accession>
<keyword evidence="3" id="KW-1185">Reference proteome</keyword>
<evidence type="ECO:0008006" key="4">
    <source>
        <dbReference type="Google" id="ProtNLM"/>
    </source>
</evidence>
<dbReference type="EMBL" id="ACZI02000002">
    <property type="protein sequence ID" value="EFV12958.1"/>
    <property type="molecule type" value="Genomic_DNA"/>
</dbReference>
<evidence type="ECO:0000313" key="3">
    <source>
        <dbReference type="Proteomes" id="UP000004816"/>
    </source>
</evidence>
<dbReference type="InterPro" id="IPR057972">
    <property type="entry name" value="Terminase_7"/>
</dbReference>
<dbReference type="AlphaFoldDB" id="E5XRU3"/>
<comment type="caution">
    <text evidence="2">The sequence shown here is derived from an EMBL/GenBank/DDBJ whole genome shotgun (WGS) entry which is preliminary data.</text>
</comment>
<evidence type="ECO:0000256" key="1">
    <source>
        <dbReference type="SAM" id="MobiDB-lite"/>
    </source>
</evidence>
<proteinExistence type="predicted"/>
<dbReference type="Pfam" id="PF25673">
    <property type="entry name" value="Terminase_7"/>
    <property type="match status" value="1"/>
</dbReference>
<organism evidence="2 3">
    <name type="scientific">Segniliparus rugosus (strain ATCC BAA-974 / DSM 45345 / CCUG 50838 / CIP 108380 / JCM 13579 / CDC 945)</name>
    <dbReference type="NCBI Taxonomy" id="679197"/>
    <lineage>
        <taxon>Bacteria</taxon>
        <taxon>Bacillati</taxon>
        <taxon>Actinomycetota</taxon>
        <taxon>Actinomycetes</taxon>
        <taxon>Mycobacteriales</taxon>
        <taxon>Segniliparaceae</taxon>
        <taxon>Segniliparus</taxon>
    </lineage>
</organism>
<dbReference type="eggNOG" id="ENOG50335XS">
    <property type="taxonomic scope" value="Bacteria"/>
</dbReference>
<feature type="compositionally biased region" description="Basic and acidic residues" evidence="1">
    <location>
        <begin position="9"/>
        <end position="21"/>
    </location>
</feature>
<sequence length="140" mass="15630">MGTRGPVPKRSDQRVRRNKEDVPVEKVAAIGAVTVPDLGINDPHPIVKDLYSSLAESAQSRYYEPSDWHFARLAMGFVDGLVKSSRPSAQMLTVVNQMLTDLLITEGARRRVRLEVERDQSEGVVLDVASLFRQRLSESP</sequence>
<dbReference type="Proteomes" id="UP000004816">
    <property type="component" value="Unassembled WGS sequence"/>
</dbReference>
<dbReference type="OrthoDB" id="5149304at2"/>
<protein>
    <recommendedName>
        <fullName evidence="4">Terminase small subunit</fullName>
    </recommendedName>
</protein>
<dbReference type="STRING" id="679197.HMPREF9336_02215"/>